<dbReference type="EMBL" id="FQZE01000004">
    <property type="protein sequence ID" value="SHI67421.1"/>
    <property type="molecule type" value="Genomic_DNA"/>
</dbReference>
<feature type="transmembrane region" description="Helical" evidence="5">
    <location>
        <begin position="246"/>
        <end position="266"/>
    </location>
</feature>
<feature type="transmembrane region" description="Helical" evidence="5">
    <location>
        <begin position="212"/>
        <end position="234"/>
    </location>
</feature>
<sequence length="390" mass="42873">MAGLKGNIPRLYLVKISKWFNLVMPVIVLFYQDNGMGMHDIFVLKSVYSVAIVVMELPSGWMADQWGRKKTLVSGSLLGSLGFLIYSFSYGFWAFAIAEIILGIGHSFVSGADSAMLYDSLKSDGKSEKYVKHEGRITSAGNFAEAIAGIAAGFLAAISLRTPFYFQFAVAAIAVPASLTLIEPKLNVTKHLHSVKSMMLDIRRVFLTDTNLRVSILLSAVTGTATLTFAWLVQPFFKAIGLPVEMFGILWTALNLTVGISSAFAYRAEGFFARRWEILGIIVLLSAGYFLTGLTIVREGIVFLFLFYVVRGLATPVFKNYINQYTQSNVRATMLSVRNLVIRISFAVIGPLLGWMTDNVSLNTAFMLAGGIYLAAALAAGFPWLRKQKL</sequence>
<dbReference type="PANTHER" id="PTHR23530">
    <property type="entry name" value="TRANSPORT PROTEIN-RELATED"/>
    <property type="match status" value="1"/>
</dbReference>
<dbReference type="InterPro" id="IPR011701">
    <property type="entry name" value="MFS"/>
</dbReference>
<dbReference type="InterPro" id="IPR020846">
    <property type="entry name" value="MFS_dom"/>
</dbReference>
<keyword evidence="2 5" id="KW-0812">Transmembrane</keyword>
<dbReference type="AlphaFoldDB" id="A0A1M6D2S2"/>
<evidence type="ECO:0000256" key="5">
    <source>
        <dbReference type="SAM" id="Phobius"/>
    </source>
</evidence>
<feature type="transmembrane region" description="Helical" evidence="5">
    <location>
        <begin position="302"/>
        <end position="319"/>
    </location>
</feature>
<evidence type="ECO:0000313" key="8">
    <source>
        <dbReference type="Proteomes" id="UP000184050"/>
    </source>
</evidence>
<dbReference type="PROSITE" id="PS50850">
    <property type="entry name" value="MFS"/>
    <property type="match status" value="1"/>
</dbReference>
<dbReference type="OrthoDB" id="9816124at2"/>
<keyword evidence="8" id="KW-1185">Reference proteome</keyword>
<keyword evidence="3 5" id="KW-1133">Transmembrane helix</keyword>
<dbReference type="InterPro" id="IPR053160">
    <property type="entry name" value="MFS_DHA3_Transporter"/>
</dbReference>
<dbReference type="InterPro" id="IPR005829">
    <property type="entry name" value="Sugar_transporter_CS"/>
</dbReference>
<evidence type="ECO:0000259" key="6">
    <source>
        <dbReference type="PROSITE" id="PS50850"/>
    </source>
</evidence>
<reference evidence="7 8" key="1">
    <citation type="submission" date="2016-11" db="EMBL/GenBank/DDBJ databases">
        <authorList>
            <person name="Jaros S."/>
            <person name="Januszkiewicz K."/>
            <person name="Wedrychowicz H."/>
        </authorList>
    </citation>
    <scope>NUCLEOTIDE SEQUENCE [LARGE SCALE GENOMIC DNA]</scope>
    <source>
        <strain evidence="7 8">DSM 27063</strain>
    </source>
</reference>
<evidence type="ECO:0000256" key="3">
    <source>
        <dbReference type="ARBA" id="ARBA00022989"/>
    </source>
</evidence>
<feature type="transmembrane region" description="Helical" evidence="5">
    <location>
        <begin position="278"/>
        <end position="296"/>
    </location>
</feature>
<evidence type="ECO:0000313" key="7">
    <source>
        <dbReference type="EMBL" id="SHI67421.1"/>
    </source>
</evidence>
<dbReference type="InterPro" id="IPR036259">
    <property type="entry name" value="MFS_trans_sf"/>
</dbReference>
<comment type="subcellular location">
    <subcellularLocation>
        <location evidence="1">Membrane</location>
        <topology evidence="1">Multi-pass membrane protein</topology>
    </subcellularLocation>
</comment>
<name>A0A1M6D2S2_9BACT</name>
<dbReference type="PANTHER" id="PTHR23530:SF1">
    <property type="entry name" value="PERMEASE, MAJOR FACILITATOR SUPERFAMILY-RELATED"/>
    <property type="match status" value="1"/>
</dbReference>
<dbReference type="Gene3D" id="1.20.1250.20">
    <property type="entry name" value="MFS general substrate transporter like domains"/>
    <property type="match status" value="1"/>
</dbReference>
<dbReference type="GO" id="GO:0022857">
    <property type="term" value="F:transmembrane transporter activity"/>
    <property type="evidence" value="ECO:0007669"/>
    <property type="project" value="InterPro"/>
</dbReference>
<evidence type="ECO:0000256" key="2">
    <source>
        <dbReference type="ARBA" id="ARBA00022692"/>
    </source>
</evidence>
<dbReference type="Proteomes" id="UP000184050">
    <property type="component" value="Unassembled WGS sequence"/>
</dbReference>
<feature type="domain" description="Major facilitator superfamily (MFS) profile" evidence="6">
    <location>
        <begin position="1"/>
        <end position="388"/>
    </location>
</feature>
<dbReference type="RefSeq" id="WP_073165989.1">
    <property type="nucleotide sequence ID" value="NZ_FQZE01000004.1"/>
</dbReference>
<feature type="transmembrane region" description="Helical" evidence="5">
    <location>
        <begin position="363"/>
        <end position="385"/>
    </location>
</feature>
<dbReference type="PROSITE" id="PS00216">
    <property type="entry name" value="SUGAR_TRANSPORT_1"/>
    <property type="match status" value="1"/>
</dbReference>
<dbReference type="GO" id="GO:0016020">
    <property type="term" value="C:membrane"/>
    <property type="evidence" value="ECO:0007669"/>
    <property type="project" value="UniProtKB-SubCell"/>
</dbReference>
<dbReference type="Pfam" id="PF07690">
    <property type="entry name" value="MFS_1"/>
    <property type="match status" value="1"/>
</dbReference>
<accession>A0A1M6D2S2</accession>
<feature type="transmembrane region" description="Helical" evidence="5">
    <location>
        <begin position="12"/>
        <end position="31"/>
    </location>
</feature>
<feature type="transmembrane region" description="Helical" evidence="5">
    <location>
        <begin position="164"/>
        <end position="182"/>
    </location>
</feature>
<keyword evidence="4 5" id="KW-0472">Membrane</keyword>
<protein>
    <submittedName>
        <fullName evidence="7">Predicted arabinose efflux permease, MFS family</fullName>
    </submittedName>
</protein>
<feature type="transmembrane region" description="Helical" evidence="5">
    <location>
        <begin position="37"/>
        <end position="59"/>
    </location>
</feature>
<organism evidence="7 8">
    <name type="scientific">Tangfeifania diversioriginum</name>
    <dbReference type="NCBI Taxonomy" id="1168035"/>
    <lineage>
        <taxon>Bacteria</taxon>
        <taxon>Pseudomonadati</taxon>
        <taxon>Bacteroidota</taxon>
        <taxon>Bacteroidia</taxon>
        <taxon>Marinilabiliales</taxon>
        <taxon>Prolixibacteraceae</taxon>
        <taxon>Tangfeifania</taxon>
    </lineage>
</organism>
<feature type="transmembrane region" description="Helical" evidence="5">
    <location>
        <begin position="340"/>
        <end position="357"/>
    </location>
</feature>
<evidence type="ECO:0000256" key="4">
    <source>
        <dbReference type="ARBA" id="ARBA00023136"/>
    </source>
</evidence>
<dbReference type="STRING" id="1168035.SAMN05444280_104176"/>
<feature type="transmembrane region" description="Helical" evidence="5">
    <location>
        <begin position="71"/>
        <end position="88"/>
    </location>
</feature>
<gene>
    <name evidence="7" type="ORF">SAMN05444280_104176</name>
</gene>
<evidence type="ECO:0000256" key="1">
    <source>
        <dbReference type="ARBA" id="ARBA00004141"/>
    </source>
</evidence>
<dbReference type="SUPFAM" id="SSF103473">
    <property type="entry name" value="MFS general substrate transporter"/>
    <property type="match status" value="1"/>
</dbReference>
<proteinExistence type="predicted"/>